<accession>A0AA38NVU6</accession>
<proteinExistence type="predicted"/>
<evidence type="ECO:0000256" key="1">
    <source>
        <dbReference type="SAM" id="MobiDB-lite"/>
    </source>
</evidence>
<organism evidence="2 3">
    <name type="scientific">Lentinula raphanica</name>
    <dbReference type="NCBI Taxonomy" id="153919"/>
    <lineage>
        <taxon>Eukaryota</taxon>
        <taxon>Fungi</taxon>
        <taxon>Dikarya</taxon>
        <taxon>Basidiomycota</taxon>
        <taxon>Agaricomycotina</taxon>
        <taxon>Agaricomycetes</taxon>
        <taxon>Agaricomycetidae</taxon>
        <taxon>Agaricales</taxon>
        <taxon>Marasmiineae</taxon>
        <taxon>Omphalotaceae</taxon>
        <taxon>Lentinula</taxon>
    </lineage>
</organism>
<dbReference type="Proteomes" id="UP001163846">
    <property type="component" value="Unassembled WGS sequence"/>
</dbReference>
<feature type="compositionally biased region" description="Basic and acidic residues" evidence="1">
    <location>
        <begin position="331"/>
        <end position="346"/>
    </location>
</feature>
<protein>
    <submittedName>
        <fullName evidence="2">Uncharacterized protein</fullName>
    </submittedName>
</protein>
<keyword evidence="3" id="KW-1185">Reference proteome</keyword>
<evidence type="ECO:0000313" key="3">
    <source>
        <dbReference type="Proteomes" id="UP001163846"/>
    </source>
</evidence>
<feature type="region of interest" description="Disordered" evidence="1">
    <location>
        <begin position="292"/>
        <end position="351"/>
    </location>
</feature>
<name>A0AA38NVU6_9AGAR</name>
<evidence type="ECO:0000313" key="2">
    <source>
        <dbReference type="EMBL" id="KAJ3831579.1"/>
    </source>
</evidence>
<dbReference type="AlphaFoldDB" id="A0AA38NVU6"/>
<gene>
    <name evidence="2" type="ORF">F5878DRAFT_647518</name>
</gene>
<dbReference type="EMBL" id="MU807367">
    <property type="protein sequence ID" value="KAJ3831579.1"/>
    <property type="molecule type" value="Genomic_DNA"/>
</dbReference>
<sequence>MIQLNLVPLMNKLATRIPFQIPTLFHLKVRNYFSIRKTLDCRDLAGNDNYFERFFQRTATPLPRLSSFWQALLNASSGTGASLFSLHYMTRSYLSSSFEDSDSEDERLQVSTQSSSLPIFVQNYDSRQGVDVLYSTFSYAKAAEGKKAPFPKGNRQSWTEKYRQQAEKGIIIDNLEDLAIGMRERFYDDHEVTGTPGTFKNSQKWLRVSNTLINSREICLLDSDAKLICYSNGTLSSLERGRLLTALMLFFNMEPGGVKLISRNASGRTHNMFTTFHFSTWGRYGQNAKAAKASEKEDFSDEEANDRASSPPITSDVEVDEDEEEFNNIYGEEHTPEEQPLEHLEDGQEEEDHALEGFQDMEVDVDTPDNGIDLVKTPTKAFTPFSSPSKRVSVQAAVAQTKLRHQLNVSPSRTYSRPSPDKRKVYKVTSNMFSPRTRKLAVAGKRHARRVSTIEDAFPSDKHAFFLDIAQQTAVVESLVDVFESVKEDTDQGSSRVPDESYL</sequence>
<comment type="caution">
    <text evidence="2">The sequence shown here is derived from an EMBL/GenBank/DDBJ whole genome shotgun (WGS) entry which is preliminary data.</text>
</comment>
<reference evidence="2" key="1">
    <citation type="submission" date="2022-08" db="EMBL/GenBank/DDBJ databases">
        <authorList>
            <consortium name="DOE Joint Genome Institute"/>
            <person name="Min B."/>
            <person name="Riley R."/>
            <person name="Sierra-Patev S."/>
            <person name="Naranjo-Ortiz M."/>
            <person name="Looney B."/>
            <person name="Konkel Z."/>
            <person name="Slot J.C."/>
            <person name="Sakamoto Y."/>
            <person name="Steenwyk J.L."/>
            <person name="Rokas A."/>
            <person name="Carro J."/>
            <person name="Camarero S."/>
            <person name="Ferreira P."/>
            <person name="Molpeceres G."/>
            <person name="Ruiz-Duenas F.J."/>
            <person name="Serrano A."/>
            <person name="Henrissat B."/>
            <person name="Drula E."/>
            <person name="Hughes K.W."/>
            <person name="Mata J.L."/>
            <person name="Ishikawa N.K."/>
            <person name="Vargas-Isla R."/>
            <person name="Ushijima S."/>
            <person name="Smith C.A."/>
            <person name="Ahrendt S."/>
            <person name="Andreopoulos W."/>
            <person name="He G."/>
            <person name="Labutti K."/>
            <person name="Lipzen A."/>
            <person name="Ng V."/>
            <person name="Sandor L."/>
            <person name="Barry K."/>
            <person name="Martinez A.T."/>
            <person name="Xiao Y."/>
            <person name="Gibbons J.G."/>
            <person name="Terashima K."/>
            <person name="Hibbett D.S."/>
            <person name="Grigoriev I.V."/>
        </authorList>
    </citation>
    <scope>NUCLEOTIDE SEQUENCE</scope>
    <source>
        <strain evidence="2">TFB9207</strain>
    </source>
</reference>
<feature type="compositionally biased region" description="Acidic residues" evidence="1">
    <location>
        <begin position="317"/>
        <end position="326"/>
    </location>
</feature>